<proteinExistence type="predicted"/>
<protein>
    <submittedName>
        <fullName evidence="2">Uncharacterized protein</fullName>
    </submittedName>
</protein>
<evidence type="ECO:0000313" key="3">
    <source>
        <dbReference type="Proteomes" id="UP000218811"/>
    </source>
</evidence>
<dbReference type="EMBL" id="KB468124">
    <property type="protein sequence ID" value="PCH42529.1"/>
    <property type="molecule type" value="Genomic_DNA"/>
</dbReference>
<name>A0A2H3JUF7_WOLCO</name>
<gene>
    <name evidence="2" type="ORF">WOLCODRAFT_152565</name>
</gene>
<evidence type="ECO:0000256" key="1">
    <source>
        <dbReference type="SAM" id="MobiDB-lite"/>
    </source>
</evidence>
<evidence type="ECO:0000313" key="2">
    <source>
        <dbReference type="EMBL" id="PCH42529.1"/>
    </source>
</evidence>
<keyword evidence="3" id="KW-1185">Reference proteome</keyword>
<organism evidence="2 3">
    <name type="scientific">Wolfiporia cocos (strain MD-104)</name>
    <name type="common">Brown rot fungus</name>
    <dbReference type="NCBI Taxonomy" id="742152"/>
    <lineage>
        <taxon>Eukaryota</taxon>
        <taxon>Fungi</taxon>
        <taxon>Dikarya</taxon>
        <taxon>Basidiomycota</taxon>
        <taxon>Agaricomycotina</taxon>
        <taxon>Agaricomycetes</taxon>
        <taxon>Polyporales</taxon>
        <taxon>Phaeolaceae</taxon>
        <taxon>Wolfiporia</taxon>
    </lineage>
</organism>
<dbReference type="Proteomes" id="UP000218811">
    <property type="component" value="Unassembled WGS sequence"/>
</dbReference>
<accession>A0A2H3JUF7</accession>
<feature type="region of interest" description="Disordered" evidence="1">
    <location>
        <begin position="1"/>
        <end position="46"/>
    </location>
</feature>
<reference evidence="2 3" key="1">
    <citation type="journal article" date="2012" name="Science">
        <title>The Paleozoic origin of enzymatic lignin decomposition reconstructed from 31 fungal genomes.</title>
        <authorList>
            <person name="Floudas D."/>
            <person name="Binder M."/>
            <person name="Riley R."/>
            <person name="Barry K."/>
            <person name="Blanchette R.A."/>
            <person name="Henrissat B."/>
            <person name="Martinez A.T."/>
            <person name="Otillar R."/>
            <person name="Spatafora J.W."/>
            <person name="Yadav J.S."/>
            <person name="Aerts A."/>
            <person name="Benoit I."/>
            <person name="Boyd A."/>
            <person name="Carlson A."/>
            <person name="Copeland A."/>
            <person name="Coutinho P.M."/>
            <person name="de Vries R.P."/>
            <person name="Ferreira P."/>
            <person name="Findley K."/>
            <person name="Foster B."/>
            <person name="Gaskell J."/>
            <person name="Glotzer D."/>
            <person name="Gorecki P."/>
            <person name="Heitman J."/>
            <person name="Hesse C."/>
            <person name="Hori C."/>
            <person name="Igarashi K."/>
            <person name="Jurgens J.A."/>
            <person name="Kallen N."/>
            <person name="Kersten P."/>
            <person name="Kohler A."/>
            <person name="Kuees U."/>
            <person name="Kumar T.K.A."/>
            <person name="Kuo A."/>
            <person name="LaButti K."/>
            <person name="Larrondo L.F."/>
            <person name="Lindquist E."/>
            <person name="Ling A."/>
            <person name="Lombard V."/>
            <person name="Lucas S."/>
            <person name="Lundell T."/>
            <person name="Martin R."/>
            <person name="McLaughlin D.J."/>
            <person name="Morgenstern I."/>
            <person name="Morin E."/>
            <person name="Murat C."/>
            <person name="Nagy L.G."/>
            <person name="Nolan M."/>
            <person name="Ohm R.A."/>
            <person name="Patyshakuliyeva A."/>
            <person name="Rokas A."/>
            <person name="Ruiz-Duenas F.J."/>
            <person name="Sabat G."/>
            <person name="Salamov A."/>
            <person name="Samejima M."/>
            <person name="Schmutz J."/>
            <person name="Slot J.C."/>
            <person name="St John F."/>
            <person name="Stenlid J."/>
            <person name="Sun H."/>
            <person name="Sun S."/>
            <person name="Syed K."/>
            <person name="Tsang A."/>
            <person name="Wiebenga A."/>
            <person name="Young D."/>
            <person name="Pisabarro A."/>
            <person name="Eastwood D.C."/>
            <person name="Martin F."/>
            <person name="Cullen D."/>
            <person name="Grigoriev I.V."/>
            <person name="Hibbett D.S."/>
        </authorList>
    </citation>
    <scope>NUCLEOTIDE SEQUENCE [LARGE SCALE GENOMIC DNA]</scope>
    <source>
        <strain evidence="2 3">MD-104</strain>
    </source>
</reference>
<feature type="region of interest" description="Disordered" evidence="1">
    <location>
        <begin position="66"/>
        <end position="87"/>
    </location>
</feature>
<sequence>MFPLGHLVRNAEPGTTRDNIRTDRARAKGRSPHNLARPSDRGTTLLPGVEFPASTNRAAQILLSPHLPTPARESGAPATIISAPSGCSPFADDRPVFRAGRMQADGDRARADDASVWCQALPPTPLPFFRAPQESRSPTFLTFPRTLR</sequence>
<dbReference type="AlphaFoldDB" id="A0A2H3JUF7"/>